<name>A0A1E1XQK8_AMBSC</name>
<dbReference type="InterPro" id="IPR013083">
    <property type="entry name" value="Znf_RING/FYVE/PHD"/>
</dbReference>
<accession>A0A1E1XQK8</accession>
<evidence type="ECO:0000313" key="2">
    <source>
        <dbReference type="EMBL" id="JAU01357.1"/>
    </source>
</evidence>
<feature type="region of interest" description="Disordered" evidence="1">
    <location>
        <begin position="177"/>
        <end position="199"/>
    </location>
</feature>
<evidence type="ECO:0000256" key="1">
    <source>
        <dbReference type="SAM" id="MobiDB-lite"/>
    </source>
</evidence>
<feature type="region of interest" description="Disordered" evidence="1">
    <location>
        <begin position="354"/>
        <end position="423"/>
    </location>
</feature>
<dbReference type="Gene3D" id="3.30.40.10">
    <property type="entry name" value="Zinc/RING finger domain, C3HC4 (zinc finger)"/>
    <property type="match status" value="2"/>
</dbReference>
<dbReference type="AlphaFoldDB" id="A0A1E1XQK8"/>
<feature type="non-terminal residue" evidence="2">
    <location>
        <position position="423"/>
    </location>
</feature>
<organism evidence="2">
    <name type="scientific">Amblyomma sculptum</name>
    <name type="common">Tick</name>
    <dbReference type="NCBI Taxonomy" id="1581419"/>
    <lineage>
        <taxon>Eukaryota</taxon>
        <taxon>Metazoa</taxon>
        <taxon>Ecdysozoa</taxon>
        <taxon>Arthropoda</taxon>
        <taxon>Chelicerata</taxon>
        <taxon>Arachnida</taxon>
        <taxon>Acari</taxon>
        <taxon>Parasitiformes</taxon>
        <taxon>Ixodida</taxon>
        <taxon>Ixodoidea</taxon>
        <taxon>Ixodidae</taxon>
        <taxon>Amblyomminae</taxon>
        <taxon>Amblyomma</taxon>
    </lineage>
</organism>
<dbReference type="EMBL" id="GFAA01002078">
    <property type="protein sequence ID" value="JAU01357.1"/>
    <property type="molecule type" value="mRNA"/>
</dbReference>
<reference evidence="2" key="1">
    <citation type="submission" date="2016-09" db="EMBL/GenBank/DDBJ databases">
        <authorList>
            <person name="Capua I."/>
            <person name="De Benedictis P."/>
            <person name="Joannis T."/>
            <person name="Lombin L.H."/>
            <person name="Cattoli G."/>
        </authorList>
    </citation>
    <scope>NUCLEOTIDE SEQUENCE</scope>
</reference>
<feature type="region of interest" description="Disordered" evidence="1">
    <location>
        <begin position="262"/>
        <end position="290"/>
    </location>
</feature>
<feature type="compositionally biased region" description="Basic and acidic residues" evidence="1">
    <location>
        <begin position="354"/>
        <end position="373"/>
    </location>
</feature>
<protein>
    <submittedName>
        <fullName evidence="2">Putative tnf receptor-associated factor 6</fullName>
    </submittedName>
</protein>
<sequence>MRTEVMYRDLPGGPLLINFTDELPLSMFCSKCGMLSKNMFEDQKTHAFCSICIFESSDRKKIHCKYENKEVSVDEMVPAVDIITIAMDQQVYCPNKGGDNSCDRYFCLKDLEGHYLECEETKISCLTCGDYVKGWEWEDHVRNCPQQILQCRYCVVAVPRWQLEEHERVCNENPSGIRGGTEVLKDPRDSPTSPMMPSRTDAMPVVQEYKSQNFKAPVRKVPGVINTSDGNKTTICTLCNRKVKKRNIDKHLEVCLKHNSSTPVNSVRRDEHTSEPTGTTTLMPKTGQEQIPPPATKDGAEEFNFSPPKPSTFHGDTQTPPLALVASIYPRLPPDQVEESIPPNWSRECENAGGLHDERQAPARKELIPKLDQARTPPKTWHEEAEKFTNWSPSKPSSFQGETQIPPEASSAAPVFPTHASTS</sequence>
<feature type="compositionally biased region" description="Polar residues" evidence="1">
    <location>
        <begin position="389"/>
        <end position="403"/>
    </location>
</feature>
<proteinExistence type="evidence at transcript level"/>
<reference evidence="2" key="2">
    <citation type="journal article" date="2017" name="Front. Cell. Infect. Microbiol.">
        <title>Analysis of the Salivary Gland Transcriptome of Unfed and Partially Fed Amblyomma sculptum Ticks and Descriptive Proteome of the Saliva.</title>
        <authorList>
            <person name="Esteves E."/>
            <person name="Maruyama S.R."/>
            <person name="Kawahara R."/>
            <person name="Fujita A."/>
            <person name="Martins L.A."/>
            <person name="Righi A.A."/>
            <person name="Costa F.B."/>
            <person name="Palmisano G."/>
            <person name="Labruna M.B."/>
            <person name="Sa-Nunes A."/>
            <person name="Ribeiro J.M.C."/>
            <person name="Fogaca A.C."/>
        </authorList>
    </citation>
    <scope>NUCLEOTIDE SEQUENCE</scope>
</reference>
<keyword evidence="2" id="KW-0675">Receptor</keyword>
<feature type="compositionally biased region" description="Polar residues" evidence="1">
    <location>
        <begin position="275"/>
        <end position="289"/>
    </location>
</feature>